<gene>
    <name evidence="1" type="ORF">ABT39_MTgene3724</name>
</gene>
<organism evidence="1">
    <name type="scientific">Picea glauca</name>
    <name type="common">White spruce</name>
    <name type="synonym">Pinus glauca</name>
    <dbReference type="NCBI Taxonomy" id="3330"/>
    <lineage>
        <taxon>Eukaryota</taxon>
        <taxon>Viridiplantae</taxon>
        <taxon>Streptophyta</taxon>
        <taxon>Embryophyta</taxon>
        <taxon>Tracheophyta</taxon>
        <taxon>Spermatophyta</taxon>
        <taxon>Pinopsida</taxon>
        <taxon>Pinidae</taxon>
        <taxon>Conifers I</taxon>
        <taxon>Pinales</taxon>
        <taxon>Pinaceae</taxon>
        <taxon>Picea</taxon>
    </lineage>
</organism>
<name>A0A117NHZ7_PICGL</name>
<accession>A0A117NHZ7</accession>
<comment type="caution">
    <text evidence="1">The sequence shown here is derived from an EMBL/GenBank/DDBJ whole genome shotgun (WGS) entry which is preliminary data.</text>
</comment>
<dbReference type="EMBL" id="LKAM01000003">
    <property type="protein sequence ID" value="KUM49175.1"/>
    <property type="molecule type" value="Genomic_DNA"/>
</dbReference>
<reference evidence="1" key="1">
    <citation type="journal article" date="2015" name="Genome Biol. Evol.">
        <title>Organellar Genomes of White Spruce (Picea glauca): Assembly and Annotation.</title>
        <authorList>
            <person name="Jackman S.D."/>
            <person name="Warren R.L."/>
            <person name="Gibb E.A."/>
            <person name="Vandervalk B.P."/>
            <person name="Mohamadi H."/>
            <person name="Chu J."/>
            <person name="Raymond A."/>
            <person name="Pleasance S."/>
            <person name="Coope R."/>
            <person name="Wildung M.R."/>
            <person name="Ritland C.E."/>
            <person name="Bousquet J."/>
            <person name="Jones S.J."/>
            <person name="Bohlmann J."/>
            <person name="Birol I."/>
        </authorList>
    </citation>
    <scope>NUCLEOTIDE SEQUENCE [LARGE SCALE GENOMIC DNA]</scope>
    <source>
        <tissue evidence="1">Flushing bud</tissue>
    </source>
</reference>
<protein>
    <submittedName>
        <fullName evidence="1">Uncharacterized protein</fullName>
    </submittedName>
</protein>
<keyword evidence="1" id="KW-0496">Mitochondrion</keyword>
<dbReference type="AlphaFoldDB" id="A0A117NHZ7"/>
<sequence length="47" mass="5487">MTETFLFSPLHIYYYIASDHPINEDSNLTTPLLEMTEDTLLDVFTHP</sequence>
<proteinExistence type="predicted"/>
<geneLocation type="mitochondrion" evidence="1"/>
<evidence type="ECO:0000313" key="1">
    <source>
        <dbReference type="EMBL" id="KUM49175.1"/>
    </source>
</evidence>